<dbReference type="SUPFAM" id="SSF48452">
    <property type="entry name" value="TPR-like"/>
    <property type="match status" value="2"/>
</dbReference>
<evidence type="ECO:0000256" key="7">
    <source>
        <dbReference type="PROSITE-ProRule" id="PRU00339"/>
    </source>
</evidence>
<keyword evidence="9" id="KW-1185">Reference proteome</keyword>
<dbReference type="Ensembl" id="ENSDLAT00005017483.2">
    <property type="protein sequence ID" value="ENSDLAP00005016143.2"/>
    <property type="gene ID" value="ENSDLAG00005007891.2"/>
</dbReference>
<dbReference type="PANTHER" id="PTHR46630:SF1">
    <property type="entry name" value="TETRATRICOPEPTIDE REPEAT PROTEIN 29"/>
    <property type="match status" value="1"/>
</dbReference>
<reference evidence="8" key="1">
    <citation type="submission" date="2025-08" db="UniProtKB">
        <authorList>
            <consortium name="Ensembl"/>
        </authorList>
    </citation>
    <scope>IDENTIFICATION</scope>
</reference>
<feature type="repeat" description="TPR" evidence="7">
    <location>
        <begin position="345"/>
        <end position="378"/>
    </location>
</feature>
<dbReference type="Pfam" id="PF13424">
    <property type="entry name" value="TPR_12"/>
    <property type="match status" value="1"/>
</dbReference>
<evidence type="ECO:0000313" key="9">
    <source>
        <dbReference type="Proteomes" id="UP000694389"/>
    </source>
</evidence>
<dbReference type="InterPro" id="IPR011990">
    <property type="entry name" value="TPR-like_helical_dom_sf"/>
</dbReference>
<dbReference type="PANTHER" id="PTHR46630">
    <property type="entry name" value="TETRATRICOPEPTIDE REPEAT PROTEIN 29"/>
    <property type="match status" value="1"/>
</dbReference>
<evidence type="ECO:0000256" key="5">
    <source>
        <dbReference type="ARBA" id="ARBA00040665"/>
    </source>
</evidence>
<evidence type="ECO:0000256" key="6">
    <source>
        <dbReference type="ARBA" id="ARBA00044739"/>
    </source>
</evidence>
<keyword evidence="3" id="KW-0677">Repeat</keyword>
<name>A0A8C4EAD0_DICLA</name>
<organism evidence="8 9">
    <name type="scientific">Dicentrarchus labrax</name>
    <name type="common">European seabass</name>
    <name type="synonym">Morone labrax</name>
    <dbReference type="NCBI Taxonomy" id="13489"/>
    <lineage>
        <taxon>Eukaryota</taxon>
        <taxon>Metazoa</taxon>
        <taxon>Chordata</taxon>
        <taxon>Craniata</taxon>
        <taxon>Vertebrata</taxon>
        <taxon>Euteleostomi</taxon>
        <taxon>Actinopterygii</taxon>
        <taxon>Neopterygii</taxon>
        <taxon>Teleostei</taxon>
        <taxon>Neoteleostei</taxon>
        <taxon>Acanthomorphata</taxon>
        <taxon>Eupercaria</taxon>
        <taxon>Moronidae</taxon>
        <taxon>Dicentrarchus</taxon>
    </lineage>
</organism>
<sequence>MNAAVTRRHTGSFLPELITKNSKRRRRMNEQKESLQSGPEKSAQILSRAEIAWFTNSLKQNICVETLREGNHRSFSEIFFLLQSDQDRRAAAEPGSAVRLQTPLDEQRDKLETMRQHLSRAEQAERIGSWTAVCDQRLFLGLYFSAPEDLWVSLHFFHSCADREKGGRSRPATEARACMAELYLQQGELDQARQQAELCIKQAEDGGWLALNGRPLRLRARQAMSGIYSRLADAPLNAGDYSKALTLLHKGYIMATESEDKHIEGEASYRLGLTYQRAGDHDTAKQFFNTCMQIFGTLQDADGLGKSYNAMAKSLESEGNIHETVQCLEKLADIARSNGLQHNLAEAYMYLGNIYYMRSQYKRAYEFFLQGYEVACKLGDVALLQKTQVLVANARAHSLILKYSADVVSASHTALRRLIAWKESRVCQEVSADCTDSAATAWY</sequence>
<comment type="subcellular location">
    <subcellularLocation>
        <location evidence="1">Cytoplasm</location>
    </subcellularLocation>
</comment>
<keyword evidence="2" id="KW-0963">Cytoplasm</keyword>
<comment type="function">
    <text evidence="6">Axonemal protein which is implicated in axonemal and/or peri-axonemal structure assembly and regulates flagellum assembly and beating and therefore sperm motility.</text>
</comment>
<dbReference type="Proteomes" id="UP000694389">
    <property type="component" value="Unassembled WGS sequence"/>
</dbReference>
<keyword evidence="4 7" id="KW-0802">TPR repeat</keyword>
<protein>
    <recommendedName>
        <fullName evidence="5">Tetratricopeptide repeat protein 29</fullName>
    </recommendedName>
</protein>
<evidence type="ECO:0000256" key="4">
    <source>
        <dbReference type="ARBA" id="ARBA00022803"/>
    </source>
</evidence>
<dbReference type="GO" id="GO:0036126">
    <property type="term" value="C:sperm flagellum"/>
    <property type="evidence" value="ECO:0007669"/>
    <property type="project" value="TreeGrafter"/>
</dbReference>
<dbReference type="GO" id="GO:0005737">
    <property type="term" value="C:cytoplasm"/>
    <property type="evidence" value="ECO:0007669"/>
    <property type="project" value="UniProtKB-SubCell"/>
</dbReference>
<dbReference type="GeneTree" id="ENSGT00390000008611"/>
<dbReference type="Gene3D" id="1.25.40.10">
    <property type="entry name" value="Tetratricopeptide repeat domain"/>
    <property type="match status" value="2"/>
</dbReference>
<reference evidence="8" key="2">
    <citation type="submission" date="2025-09" db="UniProtKB">
        <authorList>
            <consortium name="Ensembl"/>
        </authorList>
    </citation>
    <scope>IDENTIFICATION</scope>
</reference>
<evidence type="ECO:0000313" key="8">
    <source>
        <dbReference type="Ensembl" id="ENSDLAP00005016143.2"/>
    </source>
</evidence>
<dbReference type="InterPro" id="IPR051476">
    <property type="entry name" value="Bac_ResReg_Asp_Phosphatase"/>
</dbReference>
<dbReference type="GO" id="GO:0003341">
    <property type="term" value="P:cilium movement"/>
    <property type="evidence" value="ECO:0007669"/>
    <property type="project" value="TreeGrafter"/>
</dbReference>
<accession>A0A8C4EAD0</accession>
<evidence type="ECO:0000256" key="1">
    <source>
        <dbReference type="ARBA" id="ARBA00004496"/>
    </source>
</evidence>
<evidence type="ECO:0000256" key="3">
    <source>
        <dbReference type="ARBA" id="ARBA00022737"/>
    </source>
</evidence>
<dbReference type="InterPro" id="IPR019734">
    <property type="entry name" value="TPR_rpt"/>
</dbReference>
<proteinExistence type="predicted"/>
<dbReference type="PROSITE" id="PS50005">
    <property type="entry name" value="TPR"/>
    <property type="match status" value="1"/>
</dbReference>
<dbReference type="SMART" id="SM00028">
    <property type="entry name" value="TPR"/>
    <property type="match status" value="5"/>
</dbReference>
<dbReference type="AlphaFoldDB" id="A0A8C4EAD0"/>
<evidence type="ECO:0000256" key="2">
    <source>
        <dbReference type="ARBA" id="ARBA00022490"/>
    </source>
</evidence>